<keyword evidence="3" id="KW-0285">Flavoprotein</keyword>
<evidence type="ECO:0000256" key="2">
    <source>
        <dbReference type="ARBA" id="ARBA00009347"/>
    </source>
</evidence>
<dbReference type="GO" id="GO:0003995">
    <property type="term" value="F:acyl-CoA dehydrogenase activity"/>
    <property type="evidence" value="ECO:0007669"/>
    <property type="project" value="TreeGrafter"/>
</dbReference>
<dbReference type="InterPro" id="IPR013786">
    <property type="entry name" value="AcylCoA_DH/ox_N"/>
</dbReference>
<evidence type="ECO:0000313" key="8">
    <source>
        <dbReference type="EMBL" id="TXS95347.1"/>
    </source>
</evidence>
<accession>A0A5C9A6Y4</accession>
<dbReference type="EMBL" id="VRZA01000002">
    <property type="protein sequence ID" value="TXS95347.1"/>
    <property type="molecule type" value="Genomic_DNA"/>
</dbReference>
<evidence type="ECO:0000256" key="3">
    <source>
        <dbReference type="ARBA" id="ARBA00022630"/>
    </source>
</evidence>
<dbReference type="AlphaFoldDB" id="A0A5C9A6Y4"/>
<gene>
    <name evidence="8" type="ORF">FV139_05475</name>
</gene>
<dbReference type="Pfam" id="PF02771">
    <property type="entry name" value="Acyl-CoA_dh_N"/>
    <property type="match status" value="1"/>
</dbReference>
<feature type="domain" description="Acyl-CoA dehydrogenase/oxidase C-terminal" evidence="6">
    <location>
        <begin position="196"/>
        <end position="325"/>
    </location>
</feature>
<evidence type="ECO:0000256" key="1">
    <source>
        <dbReference type="ARBA" id="ARBA00001974"/>
    </source>
</evidence>
<dbReference type="Gene3D" id="1.10.540.10">
    <property type="entry name" value="Acyl-CoA dehydrogenase/oxidase, N-terminal domain"/>
    <property type="match status" value="1"/>
</dbReference>
<dbReference type="PANTHER" id="PTHR43884:SF20">
    <property type="entry name" value="ACYL-COA DEHYDROGENASE FADE28"/>
    <property type="match status" value="1"/>
</dbReference>
<comment type="cofactor">
    <cofactor evidence="1">
        <name>FAD</name>
        <dbReference type="ChEBI" id="CHEBI:57692"/>
    </cofactor>
</comment>
<reference evidence="8 9" key="1">
    <citation type="submission" date="2019-08" db="EMBL/GenBank/DDBJ databases">
        <title>Parahaliea maris sp. nov., isolated from the surface seawater.</title>
        <authorList>
            <person name="Liu Y."/>
        </authorList>
    </citation>
    <scope>NUCLEOTIDE SEQUENCE [LARGE SCALE GENOMIC DNA]</scope>
    <source>
        <strain evidence="8 9">HSLHS9</strain>
    </source>
</reference>
<evidence type="ECO:0000259" key="6">
    <source>
        <dbReference type="Pfam" id="PF00441"/>
    </source>
</evidence>
<sequence>MDFSYSDDHQSVADLAKQVFRDMVSDGEADPALWQTLADAGLLGVALGSDSGGSDLGFIGAGLVLREQGAVLAPVPLLPAMVAALSQQEAGITASVARFVKGESWSVACVDGGLELAGDTVSGELACVPFALGAETVVATAGHQLLQVALAQPGVSLEAQQLTSHLPAARLRFKEAKAQILGTDAAVERLRQRLLVATAMLQLGVVDEALARTAAFTVERSQFGQPLARFQAVAQRAADAYIDVEALRATAESALWRLDAGQDATLEAATALWWAAEAGHRVAHTAQHLHGGIGADIDYPIHRYFLWAKQVEFSLGGAAHTAARIGRDLALHPTIGGRK</sequence>
<dbReference type="Proteomes" id="UP000321039">
    <property type="component" value="Unassembled WGS sequence"/>
</dbReference>
<proteinExistence type="inferred from homology"/>
<dbReference type="InterPro" id="IPR009100">
    <property type="entry name" value="AcylCoA_DH/oxidase_NM_dom_sf"/>
</dbReference>
<dbReference type="InterPro" id="IPR037069">
    <property type="entry name" value="AcylCoA_DH/ox_N_sf"/>
</dbReference>
<dbReference type="Pfam" id="PF00441">
    <property type="entry name" value="Acyl-CoA_dh_1"/>
    <property type="match status" value="1"/>
</dbReference>
<evidence type="ECO:0000256" key="4">
    <source>
        <dbReference type="ARBA" id="ARBA00022827"/>
    </source>
</evidence>
<dbReference type="GO" id="GO:0050660">
    <property type="term" value="F:flavin adenine dinucleotide binding"/>
    <property type="evidence" value="ECO:0007669"/>
    <property type="project" value="InterPro"/>
</dbReference>
<keyword evidence="9" id="KW-1185">Reference proteome</keyword>
<keyword evidence="4" id="KW-0274">FAD</keyword>
<name>A0A5C9A6Y4_9GAMM</name>
<keyword evidence="5" id="KW-0560">Oxidoreductase</keyword>
<dbReference type="Gene3D" id="1.20.140.10">
    <property type="entry name" value="Butyryl-CoA Dehydrogenase, subunit A, domain 3"/>
    <property type="match status" value="1"/>
</dbReference>
<feature type="domain" description="Acyl-CoA dehydrogenase/oxidase N-terminal" evidence="7">
    <location>
        <begin position="18"/>
        <end position="81"/>
    </location>
</feature>
<comment type="caution">
    <text evidence="8">The sequence shown here is derived from an EMBL/GenBank/DDBJ whole genome shotgun (WGS) entry which is preliminary data.</text>
</comment>
<evidence type="ECO:0000313" key="9">
    <source>
        <dbReference type="Proteomes" id="UP000321039"/>
    </source>
</evidence>
<comment type="similarity">
    <text evidence="2">Belongs to the acyl-CoA dehydrogenase family.</text>
</comment>
<protein>
    <submittedName>
        <fullName evidence="8">Acyl-CoA dehydrogenase</fullName>
    </submittedName>
</protein>
<dbReference type="SUPFAM" id="SSF47203">
    <property type="entry name" value="Acyl-CoA dehydrogenase C-terminal domain-like"/>
    <property type="match status" value="1"/>
</dbReference>
<organism evidence="8 9">
    <name type="scientific">Parahaliea maris</name>
    <dbReference type="NCBI Taxonomy" id="2716870"/>
    <lineage>
        <taxon>Bacteria</taxon>
        <taxon>Pseudomonadati</taxon>
        <taxon>Pseudomonadota</taxon>
        <taxon>Gammaproteobacteria</taxon>
        <taxon>Cellvibrionales</taxon>
        <taxon>Halieaceae</taxon>
        <taxon>Parahaliea</taxon>
    </lineage>
</organism>
<dbReference type="InterPro" id="IPR036250">
    <property type="entry name" value="AcylCo_DH-like_C"/>
</dbReference>
<evidence type="ECO:0000256" key="5">
    <source>
        <dbReference type="ARBA" id="ARBA00023002"/>
    </source>
</evidence>
<dbReference type="PANTHER" id="PTHR43884">
    <property type="entry name" value="ACYL-COA DEHYDROGENASE"/>
    <property type="match status" value="1"/>
</dbReference>
<dbReference type="InterPro" id="IPR009075">
    <property type="entry name" value="AcylCo_DH/oxidase_C"/>
</dbReference>
<dbReference type="RefSeq" id="WP_148067258.1">
    <property type="nucleotide sequence ID" value="NZ_VRZA01000002.1"/>
</dbReference>
<evidence type="ECO:0000259" key="7">
    <source>
        <dbReference type="Pfam" id="PF02771"/>
    </source>
</evidence>
<dbReference type="SUPFAM" id="SSF56645">
    <property type="entry name" value="Acyl-CoA dehydrogenase NM domain-like"/>
    <property type="match status" value="1"/>
</dbReference>